<keyword evidence="5" id="KW-0325">Glycoprotein</keyword>
<feature type="transmembrane region" description="Helical" evidence="7">
    <location>
        <begin position="186"/>
        <end position="207"/>
    </location>
</feature>
<dbReference type="PROSITE" id="PS50017">
    <property type="entry name" value="DEATH_DOMAIN"/>
    <property type="match status" value="1"/>
</dbReference>
<dbReference type="GO" id="GO:0009897">
    <property type="term" value="C:external side of plasma membrane"/>
    <property type="evidence" value="ECO:0007669"/>
    <property type="project" value="TreeGrafter"/>
</dbReference>
<dbReference type="PROSITE" id="PS50050">
    <property type="entry name" value="TNFR_NGFR_2"/>
    <property type="match status" value="1"/>
</dbReference>
<dbReference type="GO" id="GO:0032872">
    <property type="term" value="P:regulation of stress-activated MAPK cascade"/>
    <property type="evidence" value="ECO:0007669"/>
    <property type="project" value="TreeGrafter"/>
</dbReference>
<feature type="transmembrane region" description="Helical" evidence="7">
    <location>
        <begin position="115"/>
        <end position="132"/>
    </location>
</feature>
<evidence type="ECO:0000313" key="11">
    <source>
        <dbReference type="Proteomes" id="UP000281406"/>
    </source>
</evidence>
<keyword evidence="7" id="KW-0812">Transmembrane</keyword>
<dbReference type="GO" id="GO:0006924">
    <property type="term" value="P:activation-induced cell death of T cells"/>
    <property type="evidence" value="ECO:0007669"/>
    <property type="project" value="TreeGrafter"/>
</dbReference>
<evidence type="ECO:0000259" key="9">
    <source>
        <dbReference type="PROSITE" id="PS50050"/>
    </source>
</evidence>
<comment type="caution">
    <text evidence="6">Lacks conserved residue(s) required for the propagation of feature annotation.</text>
</comment>
<evidence type="ECO:0000256" key="6">
    <source>
        <dbReference type="PROSITE-ProRule" id="PRU00206"/>
    </source>
</evidence>
<keyword evidence="7" id="KW-0472">Membrane</keyword>
<dbReference type="InterPro" id="IPR001368">
    <property type="entry name" value="TNFR/NGFR_Cys_rich_reg"/>
</dbReference>
<keyword evidence="4 6" id="KW-1015">Disulfide bond</keyword>
<keyword evidence="1" id="KW-0053">Apoptosis</keyword>
<accession>A0A3N0XW16</accession>
<keyword evidence="10" id="KW-0675">Receptor</keyword>
<dbReference type="Gene3D" id="1.10.533.10">
    <property type="entry name" value="Death Domain, Fas"/>
    <property type="match status" value="1"/>
</dbReference>
<dbReference type="Pfam" id="PF00020">
    <property type="entry name" value="TNFR_c6"/>
    <property type="match status" value="1"/>
</dbReference>
<dbReference type="GO" id="GO:0005031">
    <property type="term" value="F:tumor necrosis factor receptor activity"/>
    <property type="evidence" value="ECO:0007669"/>
    <property type="project" value="TreeGrafter"/>
</dbReference>
<dbReference type="PANTHER" id="PTHR46874:SF1">
    <property type="entry name" value="TUMOR NECROSIS FACTOR RECEPTOR SUPERFAMILY MEMBER 6"/>
    <property type="match status" value="1"/>
</dbReference>
<organism evidence="10 11">
    <name type="scientific">Anabarilius grahami</name>
    <name type="common">Kanglang fish</name>
    <name type="synonym">Barilius grahami</name>
    <dbReference type="NCBI Taxonomy" id="495550"/>
    <lineage>
        <taxon>Eukaryota</taxon>
        <taxon>Metazoa</taxon>
        <taxon>Chordata</taxon>
        <taxon>Craniata</taxon>
        <taxon>Vertebrata</taxon>
        <taxon>Euteleostomi</taxon>
        <taxon>Actinopterygii</taxon>
        <taxon>Neopterygii</taxon>
        <taxon>Teleostei</taxon>
        <taxon>Ostariophysi</taxon>
        <taxon>Cypriniformes</taxon>
        <taxon>Xenocyprididae</taxon>
        <taxon>Xenocypridinae</taxon>
        <taxon>Xenocypridinae incertae sedis</taxon>
        <taxon>Anabarilius</taxon>
    </lineage>
</organism>
<feature type="repeat" description="TNFR-Cys" evidence="6">
    <location>
        <begin position="53"/>
        <end position="95"/>
    </location>
</feature>
<dbReference type="GO" id="GO:0097049">
    <property type="term" value="P:motor neuron apoptotic process"/>
    <property type="evidence" value="ECO:0007669"/>
    <property type="project" value="TreeGrafter"/>
</dbReference>
<dbReference type="GO" id="GO:0045121">
    <property type="term" value="C:membrane raft"/>
    <property type="evidence" value="ECO:0007669"/>
    <property type="project" value="TreeGrafter"/>
</dbReference>
<keyword evidence="7" id="KW-1133">Transmembrane helix</keyword>
<evidence type="ECO:0000256" key="4">
    <source>
        <dbReference type="ARBA" id="ARBA00023157"/>
    </source>
</evidence>
<dbReference type="SUPFAM" id="SSF47986">
    <property type="entry name" value="DEATH domain"/>
    <property type="match status" value="1"/>
</dbReference>
<proteinExistence type="predicted"/>
<dbReference type="GO" id="GO:0043066">
    <property type="term" value="P:negative regulation of apoptotic process"/>
    <property type="evidence" value="ECO:0007669"/>
    <property type="project" value="TreeGrafter"/>
</dbReference>
<dbReference type="Proteomes" id="UP000281406">
    <property type="component" value="Unassembled WGS sequence"/>
</dbReference>
<feature type="disulfide bond" evidence="6">
    <location>
        <begin position="54"/>
        <end position="69"/>
    </location>
</feature>
<evidence type="ECO:0000256" key="5">
    <source>
        <dbReference type="ARBA" id="ARBA00023180"/>
    </source>
</evidence>
<protein>
    <submittedName>
        <fullName evidence="10">Tumor necrosis factor receptor superfamily member 6</fullName>
    </submittedName>
</protein>
<dbReference type="InterPro" id="IPR011029">
    <property type="entry name" value="DEATH-like_dom_sf"/>
</dbReference>
<dbReference type="GO" id="GO:0031265">
    <property type="term" value="C:CD95 death-inducing signaling complex"/>
    <property type="evidence" value="ECO:0007669"/>
    <property type="project" value="TreeGrafter"/>
</dbReference>
<dbReference type="SUPFAM" id="SSF57586">
    <property type="entry name" value="TNF receptor-like"/>
    <property type="match status" value="2"/>
</dbReference>
<gene>
    <name evidence="10" type="ORF">DPX16_15426</name>
</gene>
<dbReference type="Pfam" id="PF00531">
    <property type="entry name" value="Death"/>
    <property type="match status" value="1"/>
</dbReference>
<evidence type="ECO:0000256" key="3">
    <source>
        <dbReference type="ARBA" id="ARBA00022737"/>
    </source>
</evidence>
<dbReference type="EMBL" id="RJVU01059333">
    <property type="protein sequence ID" value="ROJ78901.1"/>
    <property type="molecule type" value="Genomic_DNA"/>
</dbReference>
<evidence type="ECO:0000256" key="2">
    <source>
        <dbReference type="ARBA" id="ARBA00022729"/>
    </source>
</evidence>
<dbReference type="AlphaFoldDB" id="A0A3N0XW16"/>
<dbReference type="PROSITE" id="PS00652">
    <property type="entry name" value="TNFR_NGFR_1"/>
    <property type="match status" value="1"/>
</dbReference>
<dbReference type="SMART" id="SM00208">
    <property type="entry name" value="TNFR"/>
    <property type="match status" value="2"/>
</dbReference>
<name>A0A3N0XW16_ANAGA</name>
<dbReference type="GO" id="GO:0097527">
    <property type="term" value="P:necroptotic signaling pathway"/>
    <property type="evidence" value="ECO:0007669"/>
    <property type="project" value="TreeGrafter"/>
</dbReference>
<dbReference type="GO" id="GO:0097192">
    <property type="term" value="P:extrinsic apoptotic signaling pathway in absence of ligand"/>
    <property type="evidence" value="ECO:0007669"/>
    <property type="project" value="TreeGrafter"/>
</dbReference>
<dbReference type="PANTHER" id="PTHR46874">
    <property type="entry name" value="TUMOR NECROSIS FACTOR RECEPTOR SUPERFAMILY MEMBER 6"/>
    <property type="match status" value="1"/>
</dbReference>
<sequence>MFVSDCRRLRRRSADCTYGTYQHDGKTCCFCPRGYRVLSHCTATDRNDTECQLCDNGSYMDHPNSDLSCQPCTICNSNANMKVKAKCSEYSNTVCGCLEDHYCDKGDHCQICKPCGNLIIIVTVIIIIQIIAEGLEIAEPAQYSVFSLLSSCLSKRCENEVKTKCTETNNTVCGDATPKSSKTTAIVVPILVIIIIIIVVVVLFIIYKRRQETDKPMPKEEEKPLQGVDVDVDINEYLPEIGEHLSWKVMKRVAQHSGMTTATIDNHEISYPTDPRQQTDGLLRDWYQTQGLYKAYPALIKSLCAIKQRRTADEIKQIVEKGEAKKRDINETGHVQ</sequence>
<dbReference type="InterPro" id="IPR000488">
    <property type="entry name" value="Death_dom"/>
</dbReference>
<feature type="domain" description="Death" evidence="8">
    <location>
        <begin position="251"/>
        <end position="319"/>
    </location>
</feature>
<reference evidence="10 11" key="1">
    <citation type="submission" date="2018-10" db="EMBL/GenBank/DDBJ databases">
        <title>Genome assembly for a Yunnan-Guizhou Plateau 3E fish, Anabarilius grahami (Regan), and its evolutionary and genetic applications.</title>
        <authorList>
            <person name="Jiang W."/>
        </authorList>
    </citation>
    <scope>NUCLEOTIDE SEQUENCE [LARGE SCALE GENOMIC DNA]</scope>
    <source>
        <strain evidence="10">AG-KIZ</strain>
        <tissue evidence="10">Muscle</tissue>
    </source>
</reference>
<dbReference type="Gene3D" id="2.10.50.10">
    <property type="entry name" value="Tumor Necrosis Factor Receptor, subunit A, domain 2"/>
    <property type="match status" value="2"/>
</dbReference>
<comment type="caution">
    <text evidence="10">The sequence shown here is derived from an EMBL/GenBank/DDBJ whole genome shotgun (WGS) entry which is preliminary data.</text>
</comment>
<dbReference type="OrthoDB" id="9949242at2759"/>
<keyword evidence="3" id="KW-0677">Repeat</keyword>
<keyword evidence="11" id="KW-1185">Reference proteome</keyword>
<keyword evidence="2" id="KW-0732">Signal</keyword>
<evidence type="ECO:0000256" key="7">
    <source>
        <dbReference type="SAM" id="Phobius"/>
    </source>
</evidence>
<evidence type="ECO:0000256" key="1">
    <source>
        <dbReference type="ARBA" id="ARBA00022703"/>
    </source>
</evidence>
<feature type="domain" description="TNFR-Cys" evidence="9">
    <location>
        <begin position="53"/>
        <end position="95"/>
    </location>
</feature>
<evidence type="ECO:0000313" key="10">
    <source>
        <dbReference type="EMBL" id="ROJ78901.1"/>
    </source>
</evidence>
<evidence type="ECO:0000259" key="8">
    <source>
        <dbReference type="PROSITE" id="PS50017"/>
    </source>
</evidence>